<proteinExistence type="inferred from homology"/>
<evidence type="ECO:0000313" key="12">
    <source>
        <dbReference type="EMBL" id="RUO27309.1"/>
    </source>
</evidence>
<dbReference type="GO" id="GO:0015627">
    <property type="term" value="C:type II protein secretion system complex"/>
    <property type="evidence" value="ECO:0007669"/>
    <property type="project" value="InterPro"/>
</dbReference>
<organism evidence="11 13">
    <name type="scientific">Aliidiomarina maris</name>
    <dbReference type="NCBI Taxonomy" id="531312"/>
    <lineage>
        <taxon>Bacteria</taxon>
        <taxon>Pseudomonadati</taxon>
        <taxon>Pseudomonadota</taxon>
        <taxon>Gammaproteobacteria</taxon>
        <taxon>Alteromonadales</taxon>
        <taxon>Idiomarinaceae</taxon>
        <taxon>Aliidiomarina</taxon>
    </lineage>
</organism>
<dbReference type="GO" id="GO:0015628">
    <property type="term" value="P:protein secretion by the type II secretion system"/>
    <property type="evidence" value="ECO:0007669"/>
    <property type="project" value="InterPro"/>
</dbReference>
<dbReference type="Pfam" id="PF01203">
    <property type="entry name" value="T2SSN"/>
    <property type="match status" value="1"/>
</dbReference>
<dbReference type="GO" id="GO:0005886">
    <property type="term" value="C:plasma membrane"/>
    <property type="evidence" value="ECO:0007669"/>
    <property type="project" value="UniProtKB-SubCell"/>
</dbReference>
<dbReference type="EMBL" id="PIPK01000003">
    <property type="protein sequence ID" value="RUO27309.1"/>
    <property type="molecule type" value="Genomic_DNA"/>
</dbReference>
<keyword evidence="7" id="KW-0812">Transmembrane</keyword>
<comment type="similarity">
    <text evidence="2">Belongs to the GSP N family.</text>
</comment>
<accession>A0A327XAI9</accession>
<keyword evidence="5" id="KW-1003">Cell membrane</keyword>
<comment type="subcellular location">
    <subcellularLocation>
        <location evidence="1">Cell inner membrane</location>
    </subcellularLocation>
</comment>
<dbReference type="RefSeq" id="WP_111568479.1">
    <property type="nucleotide sequence ID" value="NZ_PIPK01000003.1"/>
</dbReference>
<dbReference type="InterPro" id="IPR022792">
    <property type="entry name" value="T2SS_protein-GspN"/>
</dbReference>
<evidence type="ECO:0000256" key="6">
    <source>
        <dbReference type="ARBA" id="ARBA00022519"/>
    </source>
</evidence>
<dbReference type="OrthoDB" id="6118198at2"/>
<gene>
    <name evidence="11" type="ORF">B0I24_102112</name>
    <name evidence="12" type="ORF">CWE07_05015</name>
</gene>
<reference evidence="12 14" key="1">
    <citation type="journal article" date="2018" name="Front. Microbiol.">
        <title>Genome-Based Analysis Reveals the Taxonomy and Diversity of the Family Idiomarinaceae.</title>
        <authorList>
            <person name="Liu Y."/>
            <person name="Lai Q."/>
            <person name="Shao Z."/>
        </authorList>
    </citation>
    <scope>NUCLEOTIDE SEQUENCE [LARGE SCALE GENOMIC DNA]</scope>
    <source>
        <strain evidence="12 14">CF12-14</strain>
    </source>
</reference>
<evidence type="ECO:0000313" key="14">
    <source>
        <dbReference type="Proteomes" id="UP000287865"/>
    </source>
</evidence>
<evidence type="ECO:0000313" key="11">
    <source>
        <dbReference type="EMBL" id="RAK00687.1"/>
    </source>
</evidence>
<evidence type="ECO:0000256" key="10">
    <source>
        <dbReference type="ARBA" id="ARBA00030772"/>
    </source>
</evidence>
<evidence type="ECO:0000256" key="3">
    <source>
        <dbReference type="ARBA" id="ARBA00021563"/>
    </source>
</evidence>
<name>A0A327XAI9_9GAMM</name>
<keyword evidence="4" id="KW-0813">Transport</keyword>
<reference evidence="11 13" key="2">
    <citation type="submission" date="2018-06" db="EMBL/GenBank/DDBJ databases">
        <title>Genomic Encyclopedia of Type Strains, Phase III (KMG-III): the genomes of soil and plant-associated and newly described type strains.</title>
        <authorList>
            <person name="Whitman W."/>
        </authorList>
    </citation>
    <scope>NUCLEOTIDE SEQUENCE [LARGE SCALE GENOMIC DNA]</scope>
    <source>
        <strain evidence="11 13">CGMCC 1.15366</strain>
    </source>
</reference>
<dbReference type="Proteomes" id="UP000287865">
    <property type="component" value="Unassembled WGS sequence"/>
</dbReference>
<comment type="caution">
    <text evidence="11">The sequence shown here is derived from an EMBL/GenBank/DDBJ whole genome shotgun (WGS) entry which is preliminary data.</text>
</comment>
<keyword evidence="9" id="KW-0472">Membrane</keyword>
<keyword evidence="14" id="KW-1185">Reference proteome</keyword>
<evidence type="ECO:0000256" key="8">
    <source>
        <dbReference type="ARBA" id="ARBA00022927"/>
    </source>
</evidence>
<dbReference type="Proteomes" id="UP000249203">
    <property type="component" value="Unassembled WGS sequence"/>
</dbReference>
<evidence type="ECO:0000256" key="1">
    <source>
        <dbReference type="ARBA" id="ARBA00004533"/>
    </source>
</evidence>
<evidence type="ECO:0000256" key="9">
    <source>
        <dbReference type="ARBA" id="ARBA00023136"/>
    </source>
</evidence>
<evidence type="ECO:0000256" key="2">
    <source>
        <dbReference type="ARBA" id="ARBA00007208"/>
    </source>
</evidence>
<dbReference type="AlphaFoldDB" id="A0A327XAI9"/>
<protein>
    <recommendedName>
        <fullName evidence="3">Type II secretion system protein N</fullName>
    </recommendedName>
    <alternativeName>
        <fullName evidence="10">General secretion pathway protein N</fullName>
    </alternativeName>
</protein>
<evidence type="ECO:0000256" key="4">
    <source>
        <dbReference type="ARBA" id="ARBA00022448"/>
    </source>
</evidence>
<keyword evidence="6" id="KW-0997">Cell inner membrane</keyword>
<evidence type="ECO:0000313" key="13">
    <source>
        <dbReference type="Proteomes" id="UP000249203"/>
    </source>
</evidence>
<keyword evidence="8" id="KW-0653">Protein transport</keyword>
<evidence type="ECO:0000256" key="7">
    <source>
        <dbReference type="ARBA" id="ARBA00022692"/>
    </source>
</evidence>
<dbReference type="EMBL" id="QLMD01000002">
    <property type="protein sequence ID" value="RAK00687.1"/>
    <property type="molecule type" value="Genomic_DNA"/>
</dbReference>
<sequence>MKYLGIGVAALVIWLLFLLVSLPARFALQFAPLPPNVAVGGVEGSIWQGSIDALLVDDMLLRDVQWQLRPLALLRGQLAADIQLADHLDNIAVGNARVLLSRQQVEVEQLQVEARLVDLAAYAPEPSPFPLRGDVRIELAQFTLGQPICDTASGQVELIGGAIQVGQNWESLGVLSANIGCEDGWLSAELGPNTLGLTASMRASLAGAQGEFQIQPSSEAPRTIRNIVSLLPEQGLRPQRFQVRF</sequence>
<evidence type="ECO:0000256" key="5">
    <source>
        <dbReference type="ARBA" id="ARBA00022475"/>
    </source>
</evidence>